<proteinExistence type="predicted"/>
<feature type="compositionally biased region" description="Polar residues" evidence="1">
    <location>
        <begin position="66"/>
        <end position="78"/>
    </location>
</feature>
<reference evidence="2" key="2">
    <citation type="submission" date="2022-01" db="EMBL/GenBank/DDBJ databases">
        <authorList>
            <person name="Yamashiro T."/>
            <person name="Shiraishi A."/>
            <person name="Satake H."/>
            <person name="Nakayama K."/>
        </authorList>
    </citation>
    <scope>NUCLEOTIDE SEQUENCE</scope>
</reference>
<evidence type="ECO:0000313" key="3">
    <source>
        <dbReference type="Proteomes" id="UP001151760"/>
    </source>
</evidence>
<feature type="compositionally biased region" description="Basic and acidic residues" evidence="1">
    <location>
        <begin position="42"/>
        <end position="55"/>
    </location>
</feature>
<gene>
    <name evidence="2" type="ORF">Tco_0924182</name>
</gene>
<sequence>MVATVPVSNNGGVPDGSSDSSLAGGTECDAAHSSNLTLTDTSIRDSGRIRGDKKNRSPATRRRCRSLNSAGTKSSGSSAPDMVHWYMVLQVTYSRERWCLLQQLWAASSLGSSDGILHVVPPSEKEVYCNCRESADMTTVTRTGINNFI</sequence>
<organism evidence="2 3">
    <name type="scientific">Tanacetum coccineum</name>
    <dbReference type="NCBI Taxonomy" id="301880"/>
    <lineage>
        <taxon>Eukaryota</taxon>
        <taxon>Viridiplantae</taxon>
        <taxon>Streptophyta</taxon>
        <taxon>Embryophyta</taxon>
        <taxon>Tracheophyta</taxon>
        <taxon>Spermatophyta</taxon>
        <taxon>Magnoliopsida</taxon>
        <taxon>eudicotyledons</taxon>
        <taxon>Gunneridae</taxon>
        <taxon>Pentapetalae</taxon>
        <taxon>asterids</taxon>
        <taxon>campanulids</taxon>
        <taxon>Asterales</taxon>
        <taxon>Asteraceae</taxon>
        <taxon>Asteroideae</taxon>
        <taxon>Anthemideae</taxon>
        <taxon>Anthemidinae</taxon>
        <taxon>Tanacetum</taxon>
    </lineage>
</organism>
<feature type="compositionally biased region" description="Polar residues" evidence="1">
    <location>
        <begin position="32"/>
        <end position="41"/>
    </location>
</feature>
<name>A0ABQ5D662_9ASTR</name>
<feature type="region of interest" description="Disordered" evidence="1">
    <location>
        <begin position="1"/>
        <end position="78"/>
    </location>
</feature>
<dbReference type="EMBL" id="BQNB010014906">
    <property type="protein sequence ID" value="GJT33763.1"/>
    <property type="molecule type" value="Genomic_DNA"/>
</dbReference>
<dbReference type="Proteomes" id="UP001151760">
    <property type="component" value="Unassembled WGS sequence"/>
</dbReference>
<protein>
    <submittedName>
        <fullName evidence="2">Uncharacterized protein</fullName>
    </submittedName>
</protein>
<evidence type="ECO:0000256" key="1">
    <source>
        <dbReference type="SAM" id="MobiDB-lite"/>
    </source>
</evidence>
<comment type="caution">
    <text evidence="2">The sequence shown here is derived from an EMBL/GenBank/DDBJ whole genome shotgun (WGS) entry which is preliminary data.</text>
</comment>
<reference evidence="2" key="1">
    <citation type="journal article" date="2022" name="Int. J. Mol. Sci.">
        <title>Draft Genome of Tanacetum Coccineum: Genomic Comparison of Closely Related Tanacetum-Family Plants.</title>
        <authorList>
            <person name="Yamashiro T."/>
            <person name="Shiraishi A."/>
            <person name="Nakayama K."/>
            <person name="Satake H."/>
        </authorList>
    </citation>
    <scope>NUCLEOTIDE SEQUENCE</scope>
</reference>
<keyword evidence="3" id="KW-1185">Reference proteome</keyword>
<accession>A0ABQ5D662</accession>
<feature type="compositionally biased region" description="Polar residues" evidence="1">
    <location>
        <begin position="1"/>
        <end position="23"/>
    </location>
</feature>
<evidence type="ECO:0000313" key="2">
    <source>
        <dbReference type="EMBL" id="GJT33763.1"/>
    </source>
</evidence>